<reference evidence="4" key="1">
    <citation type="submission" date="2023-03" db="EMBL/GenBank/DDBJ databases">
        <title>Actinorhabdospora filicis NBRC 111898.</title>
        <authorList>
            <person name="Ichikawa N."/>
            <person name="Sato H."/>
            <person name="Tonouchi N."/>
        </authorList>
    </citation>
    <scope>NUCLEOTIDE SEQUENCE</scope>
    <source>
        <strain evidence="4">NBRC 111898</strain>
    </source>
</reference>
<keyword evidence="5" id="KW-1185">Reference proteome</keyword>
<accession>A0A9W6W1Z2</accession>
<comment type="caution">
    <text evidence="4">The sequence shown here is derived from an EMBL/GenBank/DDBJ whole genome shotgun (WGS) entry which is preliminary data.</text>
</comment>
<keyword evidence="3" id="KW-1133">Transmembrane helix</keyword>
<dbReference type="Pfam" id="PF04977">
    <property type="entry name" value="DivIC"/>
    <property type="match status" value="1"/>
</dbReference>
<organism evidence="4 5">
    <name type="scientific">Actinorhabdospora filicis</name>
    <dbReference type="NCBI Taxonomy" id="1785913"/>
    <lineage>
        <taxon>Bacteria</taxon>
        <taxon>Bacillati</taxon>
        <taxon>Actinomycetota</taxon>
        <taxon>Actinomycetes</taxon>
        <taxon>Micromonosporales</taxon>
        <taxon>Micromonosporaceae</taxon>
        <taxon>Actinorhabdospora</taxon>
    </lineage>
</organism>
<evidence type="ECO:0008006" key="6">
    <source>
        <dbReference type="Google" id="ProtNLM"/>
    </source>
</evidence>
<dbReference type="RefSeq" id="WP_285661610.1">
    <property type="nucleotide sequence ID" value="NZ_BSTX01000001.1"/>
</dbReference>
<evidence type="ECO:0000313" key="5">
    <source>
        <dbReference type="Proteomes" id="UP001165079"/>
    </source>
</evidence>
<gene>
    <name evidence="4" type="ORF">Afil01_12390</name>
</gene>
<feature type="region of interest" description="Disordered" evidence="2">
    <location>
        <begin position="1"/>
        <end position="73"/>
    </location>
</feature>
<evidence type="ECO:0000256" key="3">
    <source>
        <dbReference type="SAM" id="Phobius"/>
    </source>
</evidence>
<feature type="transmembrane region" description="Helical" evidence="3">
    <location>
        <begin position="74"/>
        <end position="94"/>
    </location>
</feature>
<evidence type="ECO:0000256" key="2">
    <source>
        <dbReference type="SAM" id="MobiDB-lite"/>
    </source>
</evidence>
<dbReference type="Proteomes" id="UP001165079">
    <property type="component" value="Unassembled WGS sequence"/>
</dbReference>
<name>A0A9W6W1Z2_9ACTN</name>
<keyword evidence="3" id="KW-0472">Membrane</keyword>
<feature type="compositionally biased region" description="Pro residues" evidence="2">
    <location>
        <begin position="10"/>
        <end position="23"/>
    </location>
</feature>
<keyword evidence="3" id="KW-0812">Transmembrane</keyword>
<keyword evidence="1" id="KW-0175">Coiled coil</keyword>
<evidence type="ECO:0000313" key="4">
    <source>
        <dbReference type="EMBL" id="GLZ76432.1"/>
    </source>
</evidence>
<evidence type="ECO:0000256" key="1">
    <source>
        <dbReference type="SAM" id="Coils"/>
    </source>
</evidence>
<feature type="coiled-coil region" evidence="1">
    <location>
        <begin position="106"/>
        <end position="133"/>
    </location>
</feature>
<proteinExistence type="predicted"/>
<feature type="compositionally biased region" description="Basic and acidic residues" evidence="2">
    <location>
        <begin position="44"/>
        <end position="58"/>
    </location>
</feature>
<dbReference type="AlphaFoldDB" id="A0A9W6W1Z2"/>
<dbReference type="InterPro" id="IPR007060">
    <property type="entry name" value="FtsL/DivIC"/>
</dbReference>
<feature type="compositionally biased region" description="Low complexity" evidence="2">
    <location>
        <begin position="24"/>
        <end position="36"/>
    </location>
</feature>
<dbReference type="EMBL" id="BSTX01000001">
    <property type="protein sequence ID" value="GLZ76432.1"/>
    <property type="molecule type" value="Genomic_DNA"/>
</dbReference>
<sequence>MPPTRRRPSGPSPRPGAPKPAKPAKPTKAAKPTAGPKKPKPRGTRPDRAPGTRRKTDPTPKPVQRIKPPRPRRMSARTAILALVLSALALAYAYPVRTYFAQRSDIEALEAAQQSQRERISALETERAKWNDDAYVITQARIHLLLVRPGEKPLIIIDDPAGAAKDSGHPLDQPVEEPGTWYEKLWGSVDGADKAG</sequence>
<protein>
    <recommendedName>
        <fullName evidence="6">Cell division protein FtsB</fullName>
    </recommendedName>
</protein>